<evidence type="ECO:0000256" key="1">
    <source>
        <dbReference type="ARBA" id="ARBA00004613"/>
    </source>
</evidence>
<dbReference type="Pfam" id="PF07602">
    <property type="entry name" value="DUF1565"/>
    <property type="match status" value="1"/>
</dbReference>
<name>A0A5J4S9B1_9ZZZZ</name>
<dbReference type="GO" id="GO:0016837">
    <property type="term" value="F:carbon-oxygen lyase activity, acting on polysaccharides"/>
    <property type="evidence" value="ECO:0007669"/>
    <property type="project" value="TreeGrafter"/>
</dbReference>
<evidence type="ECO:0000259" key="4">
    <source>
        <dbReference type="Pfam" id="PF07602"/>
    </source>
</evidence>
<dbReference type="InterPro" id="IPR052052">
    <property type="entry name" value="Polysaccharide_Lyase_9"/>
</dbReference>
<evidence type="ECO:0000313" key="7">
    <source>
        <dbReference type="EMBL" id="KAA6341841.1"/>
    </source>
</evidence>
<dbReference type="InterPro" id="IPR011459">
    <property type="entry name" value="DUF1565"/>
</dbReference>
<feature type="domain" description="Secretion system C-terminal sorting" evidence="6">
    <location>
        <begin position="678"/>
        <end position="739"/>
    </location>
</feature>
<dbReference type="SUPFAM" id="SSF51126">
    <property type="entry name" value="Pectin lyase-like"/>
    <property type="match status" value="1"/>
</dbReference>
<accession>A0A5J4S9B1</accession>
<dbReference type="EMBL" id="SNRY01000362">
    <property type="protein sequence ID" value="KAA6341841.1"/>
    <property type="molecule type" value="Genomic_DNA"/>
</dbReference>
<dbReference type="Pfam" id="PF18962">
    <property type="entry name" value="Por_Secre_tail"/>
    <property type="match status" value="1"/>
</dbReference>
<feature type="domain" description="DUF1565" evidence="4">
    <location>
        <begin position="30"/>
        <end position="67"/>
    </location>
</feature>
<dbReference type="PANTHER" id="PTHR40088:SF2">
    <property type="entry name" value="SECRETED SUGAR HYDROLASE"/>
    <property type="match status" value="1"/>
</dbReference>
<dbReference type="PANTHER" id="PTHR40088">
    <property type="entry name" value="PECTATE LYASE (EUROFUNG)"/>
    <property type="match status" value="1"/>
</dbReference>
<dbReference type="NCBIfam" id="TIGR04183">
    <property type="entry name" value="Por_Secre_tail"/>
    <property type="match status" value="1"/>
</dbReference>
<keyword evidence="3" id="KW-0732">Signal</keyword>
<proteinExistence type="predicted"/>
<dbReference type="InterPro" id="IPR026444">
    <property type="entry name" value="Secre_tail"/>
</dbReference>
<keyword evidence="2" id="KW-0964">Secreted</keyword>
<sequence length="751" mass="84113">MKKIFILVTISLFFGYSQLYGATYYISNDGSDNNDGSREHPFKTISKGAEVAQPGDTIYVLAGIYRERVSPPRGGIAGAPIVYMGEPGKRVYIKGSDVYEGAWVKVSDGIFAADLNLIQFTDDCYVDNANPFKVKIILDVPGEYAGITLGQVFVKSIPYKQTNTKSKMNSTAGSWWYENGTNKVYVHFRPQHSPQNTVEFTTRRRVFAPHGTQLGLGYIHVENFIIEHCGNQFPKWTRETMQAGALGLQSGHHWVVRNNVVRYAANAGVDCGFLWNTNEREGPPAGWEWLNQVRNNLIENNYFVDNGCVGICGGGTEVICRRNVVMWNNTQGFPMENAEQGGIKFHGCQNGLITENYVADNFAFGIWLDNQYPHTRVTRNIFVGNTNRGVSIEMGEYGYGEGALIDHNVIMDNHPDMQLDIMDASGCLVVNNLIAGDKRGALVTQMYGGDTRRSDNNAFYNNIFCNHTEANISAPYPIARAGEQRFLGNLYDATTRKMHINNYTDQWQTSPLSDSQLYSRVASDAGTSVTALTTAGALSTKLVKLNVEEWQSFWAMHTNTEHYDSDAQVMAGLTAEYMPETQFVKLYLPATVTKRLNSRWDTDYKNSYGLTETESYPGPFDGLQAGNNVFRFFTEPLPILERSKLPGPEEVEEPDMPYGEYPDPPTPPIGVEVTPIRIYPNPVHDILTIEHAGNWRLSVYSAAGQKKHEKNQLQNTESFSVVDWPQGFYFISLQSPESSDAGEIMIRIMKE</sequence>
<dbReference type="InterPro" id="IPR011050">
    <property type="entry name" value="Pectin_lyase_fold/virulence"/>
</dbReference>
<reference evidence="7" key="1">
    <citation type="submission" date="2019-03" db="EMBL/GenBank/DDBJ databases">
        <title>Single cell metagenomics reveals metabolic interactions within the superorganism composed of flagellate Streblomastix strix and complex community of Bacteroidetes bacteria on its surface.</title>
        <authorList>
            <person name="Treitli S.C."/>
            <person name="Kolisko M."/>
            <person name="Husnik F."/>
            <person name="Keeling P."/>
            <person name="Hampl V."/>
        </authorList>
    </citation>
    <scope>NUCLEOTIDE SEQUENCE</scope>
    <source>
        <strain evidence="7">STM</strain>
    </source>
</reference>
<comment type="subcellular location">
    <subcellularLocation>
        <location evidence="1">Secreted</location>
    </subcellularLocation>
</comment>
<dbReference type="AlphaFoldDB" id="A0A5J4S9B1"/>
<dbReference type="InterPro" id="IPR006626">
    <property type="entry name" value="PbH1"/>
</dbReference>
<evidence type="ECO:0008006" key="8">
    <source>
        <dbReference type="Google" id="ProtNLM"/>
    </source>
</evidence>
<organism evidence="7">
    <name type="scientific">termite gut metagenome</name>
    <dbReference type="NCBI Taxonomy" id="433724"/>
    <lineage>
        <taxon>unclassified sequences</taxon>
        <taxon>metagenomes</taxon>
        <taxon>organismal metagenomes</taxon>
    </lineage>
</organism>
<dbReference type="SMART" id="SM00710">
    <property type="entry name" value="PbH1"/>
    <property type="match status" value="7"/>
</dbReference>
<dbReference type="Gene3D" id="2.160.20.10">
    <property type="entry name" value="Single-stranded right-handed beta-helix, Pectin lyase-like"/>
    <property type="match status" value="2"/>
</dbReference>
<dbReference type="InterPro" id="IPR039448">
    <property type="entry name" value="Beta_helix"/>
</dbReference>
<dbReference type="GO" id="GO:0005576">
    <property type="term" value="C:extracellular region"/>
    <property type="evidence" value="ECO:0007669"/>
    <property type="project" value="UniProtKB-SubCell"/>
</dbReference>
<dbReference type="Pfam" id="PF13229">
    <property type="entry name" value="Beta_helix"/>
    <property type="match status" value="1"/>
</dbReference>
<feature type="domain" description="Right handed beta helix" evidence="5">
    <location>
        <begin position="291"/>
        <end position="434"/>
    </location>
</feature>
<protein>
    <recommendedName>
        <fullName evidence="8">Right handed beta helix domain-containing protein</fullName>
    </recommendedName>
</protein>
<gene>
    <name evidence="7" type="ORF">EZS27_010385</name>
</gene>
<evidence type="ECO:0000256" key="3">
    <source>
        <dbReference type="ARBA" id="ARBA00022729"/>
    </source>
</evidence>
<dbReference type="InterPro" id="IPR012334">
    <property type="entry name" value="Pectin_lyas_fold"/>
</dbReference>
<evidence type="ECO:0000259" key="6">
    <source>
        <dbReference type="Pfam" id="PF18962"/>
    </source>
</evidence>
<evidence type="ECO:0000259" key="5">
    <source>
        <dbReference type="Pfam" id="PF13229"/>
    </source>
</evidence>
<evidence type="ECO:0000256" key="2">
    <source>
        <dbReference type="ARBA" id="ARBA00022525"/>
    </source>
</evidence>
<comment type="caution">
    <text evidence="7">The sequence shown here is derived from an EMBL/GenBank/DDBJ whole genome shotgun (WGS) entry which is preliminary data.</text>
</comment>